<dbReference type="GO" id="GO:0071208">
    <property type="term" value="F:histone pre-mRNA DCP binding"/>
    <property type="evidence" value="ECO:0007669"/>
    <property type="project" value="TreeGrafter"/>
</dbReference>
<reference evidence="3 4" key="1">
    <citation type="journal article" date="2024" name="Science">
        <title>Giant polyketide synthase enzymes in the biosynthesis of giant marine polyether toxins.</title>
        <authorList>
            <person name="Fallon T.R."/>
            <person name="Shende V.V."/>
            <person name="Wierzbicki I.H."/>
            <person name="Pendleton A.L."/>
            <person name="Watervoot N.F."/>
            <person name="Auber R.P."/>
            <person name="Gonzalez D.J."/>
            <person name="Wisecaver J.H."/>
            <person name="Moore B.S."/>
        </authorList>
    </citation>
    <scope>NUCLEOTIDE SEQUENCE [LARGE SCALE GENOMIC DNA]</scope>
    <source>
        <strain evidence="3 4">12B1</strain>
    </source>
</reference>
<accession>A0AB34IZ73</accession>
<dbReference type="GO" id="GO:0071254">
    <property type="term" value="C:cytoplasmic U snRNP body"/>
    <property type="evidence" value="ECO:0007669"/>
    <property type="project" value="TreeGrafter"/>
</dbReference>
<dbReference type="PANTHER" id="PTHR21196:SF1">
    <property type="entry name" value="U7 SNRNA-ASSOCIATED SM-LIKE PROTEIN LSM10"/>
    <property type="match status" value="1"/>
</dbReference>
<dbReference type="EMBL" id="JBGBPQ010000016">
    <property type="protein sequence ID" value="KAL1508373.1"/>
    <property type="molecule type" value="Genomic_DNA"/>
</dbReference>
<dbReference type="GO" id="GO:0016604">
    <property type="term" value="C:nuclear body"/>
    <property type="evidence" value="ECO:0007669"/>
    <property type="project" value="TreeGrafter"/>
</dbReference>
<dbReference type="InterPro" id="IPR001163">
    <property type="entry name" value="Sm_dom_euk/arc"/>
</dbReference>
<feature type="chain" id="PRO_5044331595" description="Sm domain-containing protein" evidence="1">
    <location>
        <begin position="28"/>
        <end position="143"/>
    </location>
</feature>
<gene>
    <name evidence="3" type="ORF">AB1Y20_004483</name>
</gene>
<comment type="caution">
    <text evidence="3">The sequence shown here is derived from an EMBL/GenBank/DDBJ whole genome shotgun (WGS) entry which is preliminary data.</text>
</comment>
<dbReference type="Proteomes" id="UP001515480">
    <property type="component" value="Unassembled WGS sequence"/>
</dbReference>
<organism evidence="3 4">
    <name type="scientific">Prymnesium parvum</name>
    <name type="common">Toxic golden alga</name>
    <dbReference type="NCBI Taxonomy" id="97485"/>
    <lineage>
        <taxon>Eukaryota</taxon>
        <taxon>Haptista</taxon>
        <taxon>Haptophyta</taxon>
        <taxon>Prymnesiophyceae</taxon>
        <taxon>Prymnesiales</taxon>
        <taxon>Prymnesiaceae</taxon>
        <taxon>Prymnesium</taxon>
    </lineage>
</organism>
<dbReference type="SUPFAM" id="SSF50182">
    <property type="entry name" value="Sm-like ribonucleoproteins"/>
    <property type="match status" value="1"/>
</dbReference>
<evidence type="ECO:0000256" key="1">
    <source>
        <dbReference type="SAM" id="SignalP"/>
    </source>
</evidence>
<sequence>MAARNSTTRPDDSLLLTLSSLLQSLLGAQVQVELRDDAIITGVLEEADGYMNISLSRARIQRHPGARVLEQELLYVKGTSVRFVHLPEEAQEAEKLMRNRLKLVDQGASAFSRRIKKPVPPPPAMEALAPLVSEFVTRTDTCD</sequence>
<feature type="domain" description="Sm" evidence="2">
    <location>
        <begin position="17"/>
        <end position="90"/>
    </location>
</feature>
<evidence type="ECO:0000259" key="2">
    <source>
        <dbReference type="PROSITE" id="PS52002"/>
    </source>
</evidence>
<dbReference type="Gene3D" id="2.30.30.100">
    <property type="match status" value="1"/>
</dbReference>
<evidence type="ECO:0000313" key="3">
    <source>
        <dbReference type="EMBL" id="KAL1508373.1"/>
    </source>
</evidence>
<dbReference type="PROSITE" id="PS52002">
    <property type="entry name" value="SM"/>
    <property type="match status" value="1"/>
</dbReference>
<dbReference type="InterPro" id="IPR047575">
    <property type="entry name" value="Sm"/>
</dbReference>
<dbReference type="PANTHER" id="PTHR21196">
    <property type="entry name" value="U7 SNRNA-ASSOCIATED SM-LIKE PROTEIN LSM10"/>
    <property type="match status" value="1"/>
</dbReference>
<dbReference type="Pfam" id="PF01423">
    <property type="entry name" value="LSM"/>
    <property type="match status" value="1"/>
</dbReference>
<protein>
    <recommendedName>
        <fullName evidence="2">Sm domain-containing protein</fullName>
    </recommendedName>
</protein>
<feature type="signal peptide" evidence="1">
    <location>
        <begin position="1"/>
        <end position="27"/>
    </location>
</feature>
<dbReference type="SMART" id="SM00651">
    <property type="entry name" value="Sm"/>
    <property type="match status" value="1"/>
</dbReference>
<dbReference type="AlphaFoldDB" id="A0AB34IZ73"/>
<dbReference type="InterPro" id="IPR010920">
    <property type="entry name" value="LSM_dom_sf"/>
</dbReference>
<dbReference type="GO" id="GO:0071209">
    <property type="term" value="F:U7 snRNA binding"/>
    <property type="evidence" value="ECO:0007669"/>
    <property type="project" value="TreeGrafter"/>
</dbReference>
<name>A0AB34IZ73_PRYPA</name>
<proteinExistence type="predicted"/>
<evidence type="ECO:0000313" key="4">
    <source>
        <dbReference type="Proteomes" id="UP001515480"/>
    </source>
</evidence>
<keyword evidence="4" id="KW-1185">Reference proteome</keyword>
<dbReference type="InterPro" id="IPR052840">
    <property type="entry name" value="U7_snRNA_Sm-like"/>
</dbReference>
<keyword evidence="1" id="KW-0732">Signal</keyword>
<dbReference type="GO" id="GO:0006398">
    <property type="term" value="P:mRNA 3'-end processing by stem-loop binding and cleavage"/>
    <property type="evidence" value="ECO:0007669"/>
    <property type="project" value="TreeGrafter"/>
</dbReference>